<dbReference type="PANTHER" id="PTHR37540:SF5">
    <property type="entry name" value="TRANSCRIPTION FACTOR DOMAIN-CONTAINING PROTEIN"/>
    <property type="match status" value="1"/>
</dbReference>
<name>A0A8H5SV64_FUSHE</name>
<keyword evidence="3" id="KW-1185">Reference proteome</keyword>
<dbReference type="AlphaFoldDB" id="A0A8H5SV64"/>
<dbReference type="EMBL" id="JAAGWQ010000195">
    <property type="protein sequence ID" value="KAF5660564.1"/>
    <property type="molecule type" value="Genomic_DNA"/>
</dbReference>
<dbReference type="OrthoDB" id="4525710at2759"/>
<accession>A0A8H5SV64</accession>
<protein>
    <submittedName>
        <fullName evidence="2">Uncharacterized protein</fullName>
    </submittedName>
</protein>
<organism evidence="2 3">
    <name type="scientific">Fusarium heterosporum</name>
    <dbReference type="NCBI Taxonomy" id="42747"/>
    <lineage>
        <taxon>Eukaryota</taxon>
        <taxon>Fungi</taxon>
        <taxon>Dikarya</taxon>
        <taxon>Ascomycota</taxon>
        <taxon>Pezizomycotina</taxon>
        <taxon>Sordariomycetes</taxon>
        <taxon>Hypocreomycetidae</taxon>
        <taxon>Hypocreales</taxon>
        <taxon>Nectriaceae</taxon>
        <taxon>Fusarium</taxon>
        <taxon>Fusarium heterosporum species complex</taxon>
    </lineage>
</organism>
<dbReference type="Pfam" id="PF11951">
    <property type="entry name" value="Fungal_trans_2"/>
    <property type="match status" value="1"/>
</dbReference>
<evidence type="ECO:0000313" key="2">
    <source>
        <dbReference type="EMBL" id="KAF5660564.1"/>
    </source>
</evidence>
<dbReference type="InterPro" id="IPR021858">
    <property type="entry name" value="Fun_TF"/>
</dbReference>
<keyword evidence="1" id="KW-0539">Nucleus</keyword>
<proteinExistence type="predicted"/>
<evidence type="ECO:0000313" key="3">
    <source>
        <dbReference type="Proteomes" id="UP000567885"/>
    </source>
</evidence>
<dbReference type="Proteomes" id="UP000567885">
    <property type="component" value="Unassembled WGS sequence"/>
</dbReference>
<dbReference type="PANTHER" id="PTHR37540">
    <property type="entry name" value="TRANSCRIPTION FACTOR (ACR-2), PUTATIVE-RELATED-RELATED"/>
    <property type="match status" value="1"/>
</dbReference>
<reference evidence="2 3" key="1">
    <citation type="submission" date="2020-05" db="EMBL/GenBank/DDBJ databases">
        <title>Identification and distribution of gene clusters putatively required for synthesis of sphingolipid metabolism inhibitors in phylogenetically diverse species of the filamentous fungus Fusarium.</title>
        <authorList>
            <person name="Kim H.-S."/>
            <person name="Busman M."/>
            <person name="Brown D.W."/>
            <person name="Divon H."/>
            <person name="Uhlig S."/>
            <person name="Proctor R.H."/>
        </authorList>
    </citation>
    <scope>NUCLEOTIDE SEQUENCE [LARGE SCALE GENOMIC DNA]</scope>
    <source>
        <strain evidence="2 3">NRRL 20693</strain>
    </source>
</reference>
<gene>
    <name evidence="2" type="ORF">FHETE_8904</name>
</gene>
<comment type="caution">
    <text evidence="2">The sequence shown here is derived from an EMBL/GenBank/DDBJ whole genome shotgun (WGS) entry which is preliminary data.</text>
</comment>
<sequence>MVQLPSLPYRDQVQDHRICGETSHHTSSCSTLTPRESLQTPYLIRDPDDEIADVNTEKSVVDEAMATIVKYLRHDNPSRGVSCNLLDPFNTLCESPERLRQLLRHPSAQAVGEPLFRIDERNDLLLFQNLYVDGGAAWSLANKTTFHSTSLLMALVVNGYQPNFETIYHRGQLLRSLNLDLSHSGGNAPSLQTVIAILMLISYEYRVRDTHFPTTVATHIKGLQSMIHQWNSATNGYTKARINLIQRALFWQDITCSLATGTPRLLKFDNPDVFAHLRENRTYRSYFVLPSGFASYTDRWPATSRIVFQDLHALCHLVVEMHEATSDDLDGDDLSTALSSICLMEKCDDEGYPLRNSQANLEIRLVDLLSEKSMCGTRKEEDLIYRACLFAAYLCTYRLSVGVWAGCFSPEMCTIKILDCVTRFMARISPWTVAPDISFWLLYVAGGLTKNEVNLDRAAQLMQRYRCFYPAGYDLDWEVVEMRLKKFVWCERVMKEPFYAFWERCQVS</sequence>
<evidence type="ECO:0000256" key="1">
    <source>
        <dbReference type="ARBA" id="ARBA00023242"/>
    </source>
</evidence>